<dbReference type="PANTHER" id="PTHR24205:SF16">
    <property type="entry name" value="GH01042P-RELATED"/>
    <property type="match status" value="1"/>
</dbReference>
<dbReference type="EMBL" id="JBEFKJ010000034">
    <property type="protein sequence ID" value="KAL2038128.1"/>
    <property type="molecule type" value="Genomic_DNA"/>
</dbReference>
<feature type="compositionally biased region" description="Polar residues" evidence="6">
    <location>
        <begin position="297"/>
        <end position="318"/>
    </location>
</feature>
<feature type="compositionally biased region" description="Polar residues" evidence="6">
    <location>
        <begin position="172"/>
        <end position="181"/>
    </location>
</feature>
<dbReference type="PANTHER" id="PTHR24205">
    <property type="entry name" value="FOUR AND A HALF LIM DOMAINS PROTEIN"/>
    <property type="match status" value="1"/>
</dbReference>
<keyword evidence="9" id="KW-1185">Reference proteome</keyword>
<dbReference type="PROSITE" id="PS00478">
    <property type="entry name" value="LIM_DOMAIN_1"/>
    <property type="match status" value="1"/>
</dbReference>
<dbReference type="InterPro" id="IPR001781">
    <property type="entry name" value="Znf_LIM"/>
</dbReference>
<accession>A0ABR3ZXN4</accession>
<evidence type="ECO:0000256" key="2">
    <source>
        <dbReference type="ARBA" id="ARBA00022737"/>
    </source>
</evidence>
<keyword evidence="2" id="KW-0677">Repeat</keyword>
<proteinExistence type="predicted"/>
<feature type="compositionally biased region" description="Low complexity" evidence="6">
    <location>
        <begin position="252"/>
        <end position="270"/>
    </location>
</feature>
<evidence type="ECO:0000256" key="4">
    <source>
        <dbReference type="ARBA" id="ARBA00023038"/>
    </source>
</evidence>
<evidence type="ECO:0000313" key="9">
    <source>
        <dbReference type="Proteomes" id="UP001590950"/>
    </source>
</evidence>
<name>A0ABR3ZXN4_9LECA</name>
<evidence type="ECO:0000256" key="5">
    <source>
        <dbReference type="PROSITE-ProRule" id="PRU00125"/>
    </source>
</evidence>
<feature type="compositionally biased region" description="Basic and acidic residues" evidence="6">
    <location>
        <begin position="191"/>
        <end position="219"/>
    </location>
</feature>
<dbReference type="CDD" id="cd08368">
    <property type="entry name" value="LIM"/>
    <property type="match status" value="1"/>
</dbReference>
<feature type="compositionally biased region" description="Low complexity" evidence="6">
    <location>
        <begin position="439"/>
        <end position="451"/>
    </location>
</feature>
<dbReference type="Proteomes" id="UP001590950">
    <property type="component" value="Unassembled WGS sequence"/>
</dbReference>
<evidence type="ECO:0000256" key="6">
    <source>
        <dbReference type="SAM" id="MobiDB-lite"/>
    </source>
</evidence>
<reference evidence="8 9" key="1">
    <citation type="submission" date="2024-09" db="EMBL/GenBank/DDBJ databases">
        <title>Rethinking Asexuality: The Enigmatic Case of Functional Sexual Genes in Lepraria (Stereocaulaceae).</title>
        <authorList>
            <person name="Doellman M."/>
            <person name="Sun Y."/>
            <person name="Barcenas-Pena A."/>
            <person name="Lumbsch H.T."/>
            <person name="Grewe F."/>
        </authorList>
    </citation>
    <scope>NUCLEOTIDE SEQUENCE [LARGE SCALE GENOMIC DNA]</scope>
    <source>
        <strain evidence="8 9">Mercado 3170</strain>
    </source>
</reference>
<feature type="region of interest" description="Disordered" evidence="6">
    <location>
        <begin position="430"/>
        <end position="455"/>
    </location>
</feature>
<dbReference type="PROSITE" id="PS50023">
    <property type="entry name" value="LIM_DOMAIN_2"/>
    <property type="match status" value="1"/>
</dbReference>
<evidence type="ECO:0000256" key="3">
    <source>
        <dbReference type="ARBA" id="ARBA00022833"/>
    </source>
</evidence>
<evidence type="ECO:0000313" key="8">
    <source>
        <dbReference type="EMBL" id="KAL2038128.1"/>
    </source>
</evidence>
<protein>
    <recommendedName>
        <fullName evidence="7">LIM zinc-binding domain-containing protein</fullName>
    </recommendedName>
</protein>
<feature type="compositionally biased region" description="Low complexity" evidence="6">
    <location>
        <begin position="110"/>
        <end position="134"/>
    </location>
</feature>
<gene>
    <name evidence="8" type="ORF">N7G274_009075</name>
</gene>
<evidence type="ECO:0000256" key="1">
    <source>
        <dbReference type="ARBA" id="ARBA00022723"/>
    </source>
</evidence>
<dbReference type="CDD" id="cd09397">
    <property type="entry name" value="LIM1_UF1"/>
    <property type="match status" value="1"/>
</dbReference>
<sequence length="598" mass="65443">MGPASPDMTISQDSAFPPFPTAKSRSATPTTPVNGTFNLPPHKPLERTEHNSGYGPLSSQSTGGGSVLQRMNSIAPGPFSEKGQSRHSGHKKTSSMSSSQDFIRPTSSASSRTHVPRPSTSSSSYTRTHSHTVSNASANSRYTFDRNREEVPTIPAMPPPPRRPSNQDDHFSVSSKQQSTETDFDFGTFGQERRSNTFPKEEDSSTRTEDQASFHRRPSEPSGNGHKPRPSLAAAVMQPLHEIGSTSSFKPSKSIRGRSASRAGDRAATGLVGSASRSDARDERGLQYAPPLPIPASLQTFEESNPYHTPTESTSSNESFGSGVKSGSSRSSPPLSESPQRSKGRSDNSRVNNLFNGFQFDVGNGPSLGELSVRRDEYGHGPLKPKPTNVPASVRQPSPAPLKISPVSNGTPTMSPDEYLVPAFASQSNSLRVAPTPPSQQRQPSPRRATTGNKGNCRGCGELIKGKSVSSADGRLTGRYHKQCFVCKTCEAPFQTADFYVMDNQPYCARHYHELNHSLCVKCDRGIEGQYLETEKRLKFHPHCLSCQECHKILRDDYFEWNGRTLCEQHAFRAAQQPSSLGPGRRYPERRTTRLMMM</sequence>
<organism evidence="8 9">
    <name type="scientific">Stereocaulon virgatum</name>
    <dbReference type="NCBI Taxonomy" id="373712"/>
    <lineage>
        <taxon>Eukaryota</taxon>
        <taxon>Fungi</taxon>
        <taxon>Dikarya</taxon>
        <taxon>Ascomycota</taxon>
        <taxon>Pezizomycotina</taxon>
        <taxon>Lecanoromycetes</taxon>
        <taxon>OSLEUM clade</taxon>
        <taxon>Lecanoromycetidae</taxon>
        <taxon>Lecanorales</taxon>
        <taxon>Lecanorineae</taxon>
        <taxon>Stereocaulaceae</taxon>
        <taxon>Stereocaulon</taxon>
    </lineage>
</organism>
<keyword evidence="4 5" id="KW-0440">LIM domain</keyword>
<feature type="compositionally biased region" description="Low complexity" evidence="6">
    <location>
        <begin position="319"/>
        <end position="341"/>
    </location>
</feature>
<keyword evidence="1 5" id="KW-0479">Metal-binding</keyword>
<dbReference type="Gene3D" id="2.10.110.10">
    <property type="entry name" value="Cysteine Rich Protein"/>
    <property type="match status" value="2"/>
</dbReference>
<dbReference type="SMART" id="SM00132">
    <property type="entry name" value="LIM"/>
    <property type="match status" value="2"/>
</dbReference>
<evidence type="ECO:0000259" key="7">
    <source>
        <dbReference type="PROSITE" id="PS50023"/>
    </source>
</evidence>
<dbReference type="SUPFAM" id="SSF57716">
    <property type="entry name" value="Glucocorticoid receptor-like (DNA-binding domain)"/>
    <property type="match status" value="1"/>
</dbReference>
<feature type="domain" description="LIM zinc-binding" evidence="7">
    <location>
        <begin position="455"/>
        <end position="518"/>
    </location>
</feature>
<dbReference type="Pfam" id="PF00412">
    <property type="entry name" value="LIM"/>
    <property type="match status" value="2"/>
</dbReference>
<feature type="region of interest" description="Disordered" evidence="6">
    <location>
        <begin position="1"/>
        <end position="418"/>
    </location>
</feature>
<keyword evidence="3 5" id="KW-0862">Zinc</keyword>
<feature type="compositionally biased region" description="Polar residues" evidence="6">
    <location>
        <begin position="23"/>
        <end position="37"/>
    </location>
</feature>
<comment type="caution">
    <text evidence="8">The sequence shown here is derived from an EMBL/GenBank/DDBJ whole genome shotgun (WGS) entry which is preliminary data.</text>
</comment>